<dbReference type="Gene3D" id="3.40.630.30">
    <property type="match status" value="1"/>
</dbReference>
<feature type="domain" description="N-acetyltransferase" evidence="1">
    <location>
        <begin position="4"/>
        <end position="192"/>
    </location>
</feature>
<dbReference type="KEGG" id="orm:HTY61_05620"/>
<gene>
    <name evidence="2" type="ORF">HTY61_05620</name>
</gene>
<dbReference type="CDD" id="cd04301">
    <property type="entry name" value="NAT_SF"/>
    <property type="match status" value="1"/>
</dbReference>
<evidence type="ECO:0000259" key="1">
    <source>
        <dbReference type="PROSITE" id="PS51186"/>
    </source>
</evidence>
<proteinExistence type="predicted"/>
<dbReference type="InterPro" id="IPR016181">
    <property type="entry name" value="Acyl_CoA_acyltransferase"/>
</dbReference>
<keyword evidence="2" id="KW-0808">Transferase</keyword>
<organism evidence="2 3">
    <name type="scientific">Oricola thermophila</name>
    <dbReference type="NCBI Taxonomy" id="2742145"/>
    <lineage>
        <taxon>Bacteria</taxon>
        <taxon>Pseudomonadati</taxon>
        <taxon>Pseudomonadota</taxon>
        <taxon>Alphaproteobacteria</taxon>
        <taxon>Hyphomicrobiales</taxon>
        <taxon>Ahrensiaceae</taxon>
        <taxon>Oricola</taxon>
    </lineage>
</organism>
<evidence type="ECO:0000313" key="3">
    <source>
        <dbReference type="Proteomes" id="UP000509367"/>
    </source>
</evidence>
<dbReference type="EMBL" id="CP054836">
    <property type="protein sequence ID" value="QKV17975.1"/>
    <property type="molecule type" value="Genomic_DNA"/>
</dbReference>
<name>A0A6N1VEE8_9HYPH</name>
<dbReference type="SUPFAM" id="SSF55729">
    <property type="entry name" value="Acyl-CoA N-acyltransferases (Nat)"/>
    <property type="match status" value="1"/>
</dbReference>
<evidence type="ECO:0000313" key="2">
    <source>
        <dbReference type="EMBL" id="QKV17975.1"/>
    </source>
</evidence>
<dbReference type="GO" id="GO:0016747">
    <property type="term" value="F:acyltransferase activity, transferring groups other than amino-acyl groups"/>
    <property type="evidence" value="ECO:0007669"/>
    <property type="project" value="InterPro"/>
</dbReference>
<sequence>MAKLDVVPLTVDRWRDFERLFGRQGACYGCWCTYFRLAPKQRKANSSEDNKAFMRARIETGPPPGLLGYSDGEPVVWMQIGPRADIPEFNNPGRVSAPLPDGPADAAEIWAISCFFARRDLRGQGLSHQLVAAGIDHARRNGARLLEACPMDRSKQAQSVGLFVGSTSVFLKAGFEQVALRKAGRPLMRCVL</sequence>
<accession>A0A6N1VEE8</accession>
<dbReference type="AlphaFoldDB" id="A0A6N1VEE8"/>
<keyword evidence="3" id="KW-1185">Reference proteome</keyword>
<dbReference type="PROSITE" id="PS51186">
    <property type="entry name" value="GNAT"/>
    <property type="match status" value="1"/>
</dbReference>
<dbReference type="RefSeq" id="WP_175275872.1">
    <property type="nucleotide sequence ID" value="NZ_CP054836.1"/>
</dbReference>
<dbReference type="Proteomes" id="UP000509367">
    <property type="component" value="Chromosome"/>
</dbReference>
<reference evidence="2 3" key="1">
    <citation type="submission" date="2020-06" db="EMBL/GenBank/DDBJ databases">
        <title>Oricola thermophila sp. nov. isolated from a tidal sediments.</title>
        <authorList>
            <person name="Kwon K.K."/>
            <person name="Yang S.-H."/>
            <person name="Park M.-J."/>
        </authorList>
    </citation>
    <scope>NUCLEOTIDE SEQUENCE [LARGE SCALE GENOMIC DNA]</scope>
    <source>
        <strain evidence="2 3">MEBiC13590</strain>
    </source>
</reference>
<dbReference type="Pfam" id="PF00583">
    <property type="entry name" value="Acetyltransf_1"/>
    <property type="match status" value="1"/>
</dbReference>
<protein>
    <submittedName>
        <fullName evidence="2">GNAT family N-acetyltransferase</fullName>
    </submittedName>
</protein>
<dbReference type="InterPro" id="IPR000182">
    <property type="entry name" value="GNAT_dom"/>
</dbReference>